<dbReference type="EMBL" id="HQ191476">
    <property type="protein sequence ID" value="ADN05984.1"/>
    <property type="molecule type" value="Genomic_DNA"/>
</dbReference>
<dbReference type="SUPFAM" id="SSF143212">
    <property type="entry name" value="Rv2632c-like"/>
    <property type="match status" value="1"/>
</dbReference>
<dbReference type="InterPro" id="IPR015057">
    <property type="entry name" value="Rv2632c-like"/>
</dbReference>
<dbReference type="Pfam" id="PF08962">
    <property type="entry name" value="Rv2632c-like"/>
    <property type="match status" value="1"/>
</dbReference>
<reference evidence="1" key="1">
    <citation type="journal article" date="2012" name="ISME J.">
        <title>Biogeography and phylogenetic diversity of a cluster of exclusively marine myxobacteria.</title>
        <authorList>
            <person name="Brinkhoff T."/>
            <person name="Fischer D."/>
            <person name="Vollmers J."/>
            <person name="Voget S."/>
            <person name="Beardsley C."/>
            <person name="Thole S."/>
            <person name="Mussmann M."/>
            <person name="Kunze B."/>
            <person name="Wagner-Dobler I."/>
            <person name="Daniel R."/>
            <person name="Simon M."/>
        </authorList>
    </citation>
    <scope>NUCLEOTIDE SEQUENCE</scope>
</reference>
<organism evidence="1">
    <name type="scientific">uncultured Myxococcales bacterium</name>
    <dbReference type="NCBI Taxonomy" id="253830"/>
    <lineage>
        <taxon>Bacteria</taxon>
        <taxon>Pseudomonadati</taxon>
        <taxon>Myxococcota</taxon>
        <taxon>Myxococcia</taxon>
        <taxon>Myxococcales</taxon>
        <taxon>environmental samples</taxon>
    </lineage>
</organism>
<evidence type="ECO:0008006" key="2">
    <source>
        <dbReference type="Google" id="ProtNLM"/>
    </source>
</evidence>
<evidence type="ECO:0000313" key="1">
    <source>
        <dbReference type="EMBL" id="ADN05984.1"/>
    </source>
</evidence>
<accession>G3D5H6</accession>
<dbReference type="InterPro" id="IPR038070">
    <property type="entry name" value="Rv2632c-like_sf"/>
</dbReference>
<proteinExistence type="predicted"/>
<dbReference type="Gene3D" id="3.30.160.240">
    <property type="entry name" value="Rv1738"/>
    <property type="match status" value="1"/>
</dbReference>
<sequence length="88" mass="9346">MSAAKSFTVKIEVVEEGDTTDAKARLAIGGAELVGRGKAKRNPDDPDRPLIGDELAIARSLLVLARELGHQVDEGIAAYEGHEVHVSI</sequence>
<protein>
    <recommendedName>
        <fullName evidence="2">DUF1876 domain-containing protein</fullName>
    </recommendedName>
</protein>
<name>G3D5H6_9BACT</name>
<dbReference type="AlphaFoldDB" id="G3D5H6"/>
<gene>
    <name evidence="1" type="ORF">MMCf2_070</name>
</gene>